<reference evidence="2 3" key="1">
    <citation type="submission" date="2020-08" db="EMBL/GenBank/DDBJ databases">
        <title>Sequencing the genomes of 1000 actinobacteria strains.</title>
        <authorList>
            <person name="Klenk H.-P."/>
        </authorList>
    </citation>
    <scope>NUCLEOTIDE SEQUENCE [LARGE SCALE GENOMIC DNA]</scope>
    <source>
        <strain evidence="2 3">DSM 45823</strain>
    </source>
</reference>
<organism evidence="2 3">
    <name type="scientific">Thermomonospora cellulosilytica</name>
    <dbReference type="NCBI Taxonomy" id="1411118"/>
    <lineage>
        <taxon>Bacteria</taxon>
        <taxon>Bacillati</taxon>
        <taxon>Actinomycetota</taxon>
        <taxon>Actinomycetes</taxon>
        <taxon>Streptosporangiales</taxon>
        <taxon>Thermomonosporaceae</taxon>
        <taxon>Thermomonospora</taxon>
    </lineage>
</organism>
<dbReference type="AlphaFoldDB" id="A0A7W3R8I3"/>
<evidence type="ECO:0000313" key="3">
    <source>
        <dbReference type="Proteomes" id="UP000539313"/>
    </source>
</evidence>
<name>A0A7W3R8I3_9ACTN</name>
<dbReference type="Proteomes" id="UP000539313">
    <property type="component" value="Unassembled WGS sequence"/>
</dbReference>
<evidence type="ECO:0000313" key="2">
    <source>
        <dbReference type="EMBL" id="MBA9003692.1"/>
    </source>
</evidence>
<feature type="region of interest" description="Disordered" evidence="1">
    <location>
        <begin position="159"/>
        <end position="213"/>
    </location>
</feature>
<gene>
    <name evidence="2" type="ORF">HNR21_002574</name>
</gene>
<protein>
    <submittedName>
        <fullName evidence="2">Uncharacterized protein</fullName>
    </submittedName>
</protein>
<evidence type="ECO:0000256" key="1">
    <source>
        <dbReference type="SAM" id="MobiDB-lite"/>
    </source>
</evidence>
<proteinExistence type="predicted"/>
<accession>A0A7W3R8I3</accession>
<sequence>MIDIATDLREQAARYEASARATLEAAPAPLPDLEEVRAKLLADLADVDRRIAARRDAERRHAHLMDVAQKLNALAAETGFTPPGGTPVVASVVWDDLSVPEVWGLVCAEPAPIGQASVPTRIGPICGMPIEEEPCPHHGTRSPAGNDGVRRLSELTEPAPLGEAVAGQAVTATRPQEVPPPPVGGRFPAAEDVVDGPGETGPQGGVNEEGQQP</sequence>
<comment type="caution">
    <text evidence="2">The sequence shown here is derived from an EMBL/GenBank/DDBJ whole genome shotgun (WGS) entry which is preliminary data.</text>
</comment>
<dbReference type="EMBL" id="JACJII010000001">
    <property type="protein sequence ID" value="MBA9003692.1"/>
    <property type="molecule type" value="Genomic_DNA"/>
</dbReference>
<keyword evidence="3" id="KW-1185">Reference proteome</keyword>
<dbReference type="RefSeq" id="WP_182705375.1">
    <property type="nucleotide sequence ID" value="NZ_JACJII010000001.1"/>
</dbReference>